<comment type="pathway">
    <text evidence="2">Protein modification; protein glycosylation.</text>
</comment>
<sequence>MHLRKLSSLFDKWDLLLAVIAATHIILAPYTKVEESFNTQAMHDLLYYRHKLQEYDHFEFPGVVPRTFLGALVIALVSSPLVAILHLLKLPKIAALYTVRVVLGMTVLGTIFALRLQVGRQFGRNMSTAFAIITATQFHLLFYLSRPLPNVFALALVNLAFAYWMSGQPKNTLRLLVFTAVVFRCDVILLLAPIGLTLLLIQAVTLWDAIRCCAATAIVSIAVTLSLDSLMWNHWIWPELHVLWFNSVLNRSSEWGVSPPYWYFTSALPRAMLAAFPLSLVGLVLEKRIAKYVLPVLSFILVYSKLPHKELRFILPVVPVLNISAAAAIARIHNNRQKPMWMVAHGVCILLFLLSVVATVLMSAASYANYPGGQALHTLHQQETNVSNLEPRIVHIDTLPAMTGVSRFCEKGPPWRYSKEEHISIDALALQNFTYLLNAHPRVPGFDCLIAVPGYAGVRLQLSVLAPIHLAMAPKVYIHGHQQSGLIDHVRWPRCQSSSA</sequence>
<evidence type="ECO:0000256" key="2">
    <source>
        <dbReference type="ARBA" id="ARBA00004922"/>
    </source>
</evidence>
<keyword evidence="5" id="KW-0808">Transferase</keyword>
<dbReference type="InterPro" id="IPR005599">
    <property type="entry name" value="GPI_mannosylTrfase"/>
</dbReference>
<evidence type="ECO:0000256" key="1">
    <source>
        <dbReference type="ARBA" id="ARBA00004477"/>
    </source>
</evidence>
<feature type="transmembrane region" description="Helical" evidence="12">
    <location>
        <begin position="12"/>
        <end position="30"/>
    </location>
</feature>
<proteinExistence type="inferred from homology"/>
<evidence type="ECO:0000256" key="3">
    <source>
        <dbReference type="ARBA" id="ARBA00007063"/>
    </source>
</evidence>
<evidence type="ECO:0000256" key="6">
    <source>
        <dbReference type="ARBA" id="ARBA00022692"/>
    </source>
</evidence>
<evidence type="ECO:0000256" key="4">
    <source>
        <dbReference type="ARBA" id="ARBA00022676"/>
    </source>
</evidence>
<feature type="transmembrane region" description="Helical" evidence="12">
    <location>
        <begin position="213"/>
        <end position="237"/>
    </location>
</feature>
<dbReference type="EC" id="2.4.1.-" evidence="12"/>
<feature type="transmembrane region" description="Helical" evidence="12">
    <location>
        <begin position="342"/>
        <end position="368"/>
    </location>
</feature>
<feature type="transmembrane region" description="Helical" evidence="12">
    <location>
        <begin position="68"/>
        <end position="88"/>
    </location>
</feature>
<keyword evidence="4 12" id="KW-0328">Glycosyltransferase</keyword>
<protein>
    <recommendedName>
        <fullName evidence="12">Mannosyltransferase</fullName>
        <ecNumber evidence="12">2.4.1.-</ecNumber>
    </recommendedName>
</protein>
<keyword evidence="14" id="KW-1185">Reference proteome</keyword>
<evidence type="ECO:0000256" key="8">
    <source>
        <dbReference type="ARBA" id="ARBA00022989"/>
    </source>
</evidence>
<name>A0ABP0T8B6_9BRYO</name>
<evidence type="ECO:0000313" key="14">
    <source>
        <dbReference type="Proteomes" id="UP001497512"/>
    </source>
</evidence>
<dbReference type="EMBL" id="OZ019893">
    <property type="protein sequence ID" value="CAK9189759.1"/>
    <property type="molecule type" value="Genomic_DNA"/>
</dbReference>
<feature type="transmembrane region" description="Helical" evidence="12">
    <location>
        <begin position="95"/>
        <end position="114"/>
    </location>
</feature>
<dbReference type="PANTHER" id="PTHR22760">
    <property type="entry name" value="GLYCOSYLTRANSFERASE"/>
    <property type="match status" value="1"/>
</dbReference>
<keyword evidence="7 12" id="KW-0256">Endoplasmic reticulum</keyword>
<comment type="subcellular location">
    <subcellularLocation>
        <location evidence="1 12">Endoplasmic reticulum membrane</location>
        <topology evidence="1 12">Multi-pass membrane protein</topology>
    </subcellularLocation>
</comment>
<gene>
    <name evidence="13" type="ORF">CSSPTR1EN2_LOCUS410</name>
</gene>
<evidence type="ECO:0000256" key="12">
    <source>
        <dbReference type="RuleBase" id="RU363075"/>
    </source>
</evidence>
<comment type="function">
    <text evidence="10">Mannosyltransferase that operates in the biosynthetic pathway of dolichol-linked oligosaccharides, the glycan precursors employed in protein asparagine (N)-glycosylation. The assembly of dolichol-linked oligosaccharides begins on the cytosolic side of the endoplasmic reticulum membrane and finishes in its lumen. The sequential addition of sugars to dolichol pyrophosphate produces dolichol-linked oligosaccharides containing fourteen sugars, including two GlcNAcs, nine mannoses and three glucoses. Once assembled, the oligosaccharide is transferred from the lipid to nascent proteins by oligosaccharyltransferases. In the lumen of the endoplasmic reticulum, adds the eighth mannose residue in an alpha-1,6 linkage onto Man(7)GlcNAc(2)-PP-dolichol to produce Man(8)GlcNAc(2)-PP-dolichol.</text>
</comment>
<feature type="transmembrane region" description="Helical" evidence="12">
    <location>
        <begin position="313"/>
        <end position="330"/>
    </location>
</feature>
<feature type="transmembrane region" description="Helical" evidence="12">
    <location>
        <begin position="261"/>
        <end position="285"/>
    </location>
</feature>
<keyword evidence="8 12" id="KW-1133">Transmembrane helix</keyword>
<organism evidence="13 14">
    <name type="scientific">Sphagnum troendelagicum</name>
    <dbReference type="NCBI Taxonomy" id="128251"/>
    <lineage>
        <taxon>Eukaryota</taxon>
        <taxon>Viridiplantae</taxon>
        <taxon>Streptophyta</taxon>
        <taxon>Embryophyta</taxon>
        <taxon>Bryophyta</taxon>
        <taxon>Sphagnophytina</taxon>
        <taxon>Sphagnopsida</taxon>
        <taxon>Sphagnales</taxon>
        <taxon>Sphagnaceae</taxon>
        <taxon>Sphagnum</taxon>
    </lineage>
</organism>
<feature type="transmembrane region" description="Helical" evidence="12">
    <location>
        <begin position="151"/>
        <end position="167"/>
    </location>
</feature>
<comment type="similarity">
    <text evidence="3 12">Belongs to the glycosyltransferase 22 family.</text>
</comment>
<accession>A0ABP0T8B6</accession>
<keyword evidence="9 12" id="KW-0472">Membrane</keyword>
<evidence type="ECO:0000256" key="5">
    <source>
        <dbReference type="ARBA" id="ARBA00022679"/>
    </source>
</evidence>
<evidence type="ECO:0000313" key="13">
    <source>
        <dbReference type="EMBL" id="CAK9189759.1"/>
    </source>
</evidence>
<evidence type="ECO:0000256" key="10">
    <source>
        <dbReference type="ARBA" id="ARBA00044721"/>
    </source>
</evidence>
<feature type="transmembrane region" description="Helical" evidence="12">
    <location>
        <begin position="173"/>
        <end position="201"/>
    </location>
</feature>
<evidence type="ECO:0000256" key="11">
    <source>
        <dbReference type="ARBA" id="ARBA00048899"/>
    </source>
</evidence>
<evidence type="ECO:0000256" key="9">
    <source>
        <dbReference type="ARBA" id="ARBA00023136"/>
    </source>
</evidence>
<comment type="catalytic activity">
    <reaction evidence="11">
        <text>an alpha-D-Man-(1-&gt;2)-alpha-D-Man-(1-&gt;2)-alpha-D-Man-(1-&gt;3)-[alpha-D-Man-(1-&gt;2)-alpha-D-Man-(1-&gt;3)-alpha-D-Man-(1-&gt;6)]-beta-D-Man-(1-&gt;4)-beta-D-GlcNAc-(1-&gt;4)-alpha-D-GlcNAc-diphospho-di-trans,poly-cis-dolichol + a di-trans,poly-cis-dolichyl beta-D-mannosyl phosphate = an alpha-D-Man-(1-&gt;2)-alpha-D-Man-(1-&gt;2)-alpha-D-Man-(1-&gt;3)-[alpha-D-Man-(1-&gt;2)-alpha-D-Man-(1-&gt;3)-[alpha-D-Man-(1-&gt;6)]-alpha-D-Man-(1-&gt;6)]-beta-D-Man-(1-&gt;4)-beta-D-GlcNAc-(1-&gt;4)-alpha-D-GlcNAc-diphospho-di-trans,poly-cis-dolichol + a di-trans,poly-cis-dolichyl phosphate + H(+)</text>
        <dbReference type="Rhea" id="RHEA:29535"/>
        <dbReference type="Rhea" id="RHEA-COMP:19498"/>
        <dbReference type="Rhea" id="RHEA-COMP:19501"/>
        <dbReference type="Rhea" id="RHEA-COMP:19518"/>
        <dbReference type="Rhea" id="RHEA-COMP:19519"/>
        <dbReference type="ChEBI" id="CHEBI:15378"/>
        <dbReference type="ChEBI" id="CHEBI:57683"/>
        <dbReference type="ChEBI" id="CHEBI:58211"/>
        <dbReference type="ChEBI" id="CHEBI:132517"/>
        <dbReference type="ChEBI" id="CHEBI:132519"/>
        <dbReference type="EC" id="2.4.1.260"/>
    </reaction>
    <physiologicalReaction direction="left-to-right" evidence="11">
        <dbReference type="Rhea" id="RHEA:29536"/>
    </physiologicalReaction>
</comment>
<dbReference type="PANTHER" id="PTHR22760:SF1">
    <property type="entry name" value="DOL-P-MAN:MAN(7)GLCNAC(2)-PP-DOL ALPHA-1,6-MANNOSYLTRANSFERASE"/>
    <property type="match status" value="1"/>
</dbReference>
<reference evidence="13 14" key="1">
    <citation type="submission" date="2024-02" db="EMBL/GenBank/DDBJ databases">
        <authorList>
            <consortium name="ELIXIR-Norway"/>
            <consortium name="Elixir Norway"/>
        </authorList>
    </citation>
    <scope>NUCLEOTIDE SEQUENCE [LARGE SCALE GENOMIC DNA]</scope>
</reference>
<dbReference type="Pfam" id="PF03901">
    <property type="entry name" value="Glyco_transf_22"/>
    <property type="match status" value="1"/>
</dbReference>
<dbReference type="Proteomes" id="UP001497512">
    <property type="component" value="Chromosome 1"/>
</dbReference>
<evidence type="ECO:0000256" key="7">
    <source>
        <dbReference type="ARBA" id="ARBA00022824"/>
    </source>
</evidence>
<keyword evidence="6 12" id="KW-0812">Transmembrane</keyword>